<sequence length="269" mass="31567">MPDRTDLVYLCEESLEGTLCCVYESYTRREVPFDILPEGTPTLYPSRPVVSDEAHAARVWRSLLKLDPEAAAWVRDGWCSCMEGREYRAYRFIRALYAHGPRIMGNLADSDVGEFFKLVRFQRNEAHLMKEFLRFADYGGALVSVIEPKALILESLAPHFTDRFPEEQFMIFDKTHGFALFYRPYEWVVRPVSELALPVADAKERNFRALWRRYYDRIGIEGRYNPKCRMTHMYKRFWKNMLEMDRETGVLRADERAPLDGPSGPLRLE</sequence>
<accession>A0A498CPG5</accession>
<organism evidence="2 3">
    <name type="scientific">Anaerotruncus massiliensis</name>
    <name type="common">ex Liu et al. 2021</name>
    <dbReference type="NCBI Taxonomy" id="2321404"/>
    <lineage>
        <taxon>Bacteria</taxon>
        <taxon>Bacillati</taxon>
        <taxon>Bacillota</taxon>
        <taxon>Clostridia</taxon>
        <taxon>Eubacteriales</taxon>
        <taxon>Oscillospiraceae</taxon>
        <taxon>Anaerotruncus</taxon>
    </lineage>
</organism>
<keyword evidence="3" id="KW-1185">Reference proteome</keyword>
<dbReference type="InterPro" id="IPR025404">
    <property type="entry name" value="DUF4130"/>
</dbReference>
<dbReference type="InterPro" id="IPR023875">
    <property type="entry name" value="DNA_repair_put"/>
</dbReference>
<evidence type="ECO:0000313" key="2">
    <source>
        <dbReference type="EMBL" id="RLL14417.1"/>
    </source>
</evidence>
<protein>
    <submittedName>
        <fullName evidence="2">DNA metabolism protein</fullName>
    </submittedName>
</protein>
<evidence type="ECO:0000259" key="1">
    <source>
        <dbReference type="Pfam" id="PF13566"/>
    </source>
</evidence>
<gene>
    <name evidence="2" type="ORF">D4A47_00055</name>
</gene>
<dbReference type="Proteomes" id="UP000276301">
    <property type="component" value="Unassembled WGS sequence"/>
</dbReference>
<dbReference type="Pfam" id="PF13566">
    <property type="entry name" value="DUF4130"/>
    <property type="match status" value="1"/>
</dbReference>
<dbReference type="NCBIfam" id="TIGR03915">
    <property type="entry name" value="SAM_7_link_chp"/>
    <property type="match status" value="1"/>
</dbReference>
<evidence type="ECO:0000313" key="3">
    <source>
        <dbReference type="Proteomes" id="UP000276301"/>
    </source>
</evidence>
<dbReference type="RefSeq" id="WP_121585533.1">
    <property type="nucleotide sequence ID" value="NZ_RCHT01000001.1"/>
</dbReference>
<dbReference type="EMBL" id="RCHT01000001">
    <property type="protein sequence ID" value="RLL14417.1"/>
    <property type="molecule type" value="Genomic_DNA"/>
</dbReference>
<reference evidence="2 3" key="1">
    <citation type="submission" date="2018-10" db="EMBL/GenBank/DDBJ databases">
        <title>Anaerotruncus faecis sp. nov., isolated from human feces.</title>
        <authorList>
            <person name="Wang Y.-J."/>
        </authorList>
    </citation>
    <scope>NUCLEOTIDE SEQUENCE [LARGE SCALE GENOMIC DNA]</scope>
    <source>
        <strain evidence="2 3">22A2-44</strain>
    </source>
</reference>
<proteinExistence type="predicted"/>
<comment type="caution">
    <text evidence="2">The sequence shown here is derived from an EMBL/GenBank/DDBJ whole genome shotgun (WGS) entry which is preliminary data.</text>
</comment>
<dbReference type="AlphaFoldDB" id="A0A498CPG5"/>
<name>A0A498CPG5_9FIRM</name>
<feature type="domain" description="DUF4130" evidence="1">
    <location>
        <begin position="85"/>
        <end position="243"/>
    </location>
</feature>